<proteinExistence type="predicted"/>
<evidence type="ECO:0000256" key="1">
    <source>
        <dbReference type="ARBA" id="ARBA00023125"/>
    </source>
</evidence>
<keyword evidence="1 5" id="KW-0238">DNA-binding</keyword>
<feature type="compositionally biased region" description="Polar residues" evidence="3">
    <location>
        <begin position="451"/>
        <end position="463"/>
    </location>
</feature>
<feature type="compositionally biased region" description="Basic and acidic residues" evidence="3">
    <location>
        <begin position="121"/>
        <end position="135"/>
    </location>
</feature>
<feature type="compositionally biased region" description="Low complexity" evidence="3">
    <location>
        <begin position="273"/>
        <end position="287"/>
    </location>
</feature>
<keyword evidence="2 5" id="KW-0371">Homeobox</keyword>
<dbReference type="PANTHER" id="PTHR24324">
    <property type="entry name" value="HOMEOBOX PROTEIN HHEX"/>
    <property type="match status" value="1"/>
</dbReference>
<feature type="compositionally biased region" description="Polar residues" evidence="3">
    <location>
        <begin position="202"/>
        <end position="223"/>
    </location>
</feature>
<dbReference type="CDD" id="cd00086">
    <property type="entry name" value="homeodomain"/>
    <property type="match status" value="1"/>
</dbReference>
<feature type="compositionally biased region" description="Low complexity" evidence="3">
    <location>
        <begin position="1"/>
        <end position="15"/>
    </location>
</feature>
<feature type="compositionally biased region" description="Low complexity" evidence="3">
    <location>
        <begin position="99"/>
        <end position="115"/>
    </location>
</feature>
<sequence>MPDSSPLPSSSPASSRRSHDGEIAFLNHSPNTVANSLPPDVDNKPLARQKRRRTSKEDEEVLKAEYQKNPKPDKAARIEIIWFQNKRQNDRRRARPLDHSSTPSLMSSSSTMSDPPIEDEANAHDDAPPERERAYDATPHGEIAEPIVIAEVTATEPAKPAQAVAQTRPLEEVGEAKKSVRAVSEEAIADSPEPEKAELQATADSSVIPSTDPHTVDTTPTELSSSQQSAPSSQGASQSRTHWISNRRSASFMRSADDYAPETITFPHPAQSATTNATATTPSTTTRTMKRAHSFVRISTNEDGTARVVTDLDKTPSPPHPRANGAPFARAAAGLRRSYSAAGLNERLAAAARGEERSPKMPRTSTIGRSRDSRAWEFWCDPDTRYNTSLTTRAEQEGSGSAADAIGLLRANRRILQQNQARQNTPVISRHHSAKMSPQHGVKKSRGPMQRASTINGRLQSKGSSSSDSDDLPQTESDKENWIPDVPKSQQRSRKAYESPAVQRTRQILGENTEIMSQSNSLGTMLEKSIPKKGGRKYSDPEQDDELRDFMGGSASARTTVSSAEEAGCVEGLLKLSQGQWR</sequence>
<evidence type="ECO:0000313" key="6">
    <source>
        <dbReference type="Proteomes" id="UP001140513"/>
    </source>
</evidence>
<comment type="caution">
    <text evidence="5">The sequence shown here is derived from an EMBL/GenBank/DDBJ whole genome shotgun (WGS) entry which is preliminary data.</text>
</comment>
<feature type="compositionally biased region" description="Polar residues" evidence="3">
    <location>
        <begin position="240"/>
        <end position="249"/>
    </location>
</feature>
<dbReference type="SUPFAM" id="SSF46689">
    <property type="entry name" value="Homeodomain-like"/>
    <property type="match status" value="1"/>
</dbReference>
<feature type="region of interest" description="Disordered" evidence="3">
    <location>
        <begin position="262"/>
        <end position="298"/>
    </location>
</feature>
<feature type="compositionally biased region" description="Low complexity" evidence="3">
    <location>
        <begin position="224"/>
        <end position="239"/>
    </location>
</feature>
<dbReference type="AlphaFoldDB" id="A0A9W8XK35"/>
<evidence type="ECO:0000256" key="2">
    <source>
        <dbReference type="ARBA" id="ARBA00023155"/>
    </source>
</evidence>
<organism evidence="5 6">
    <name type="scientific">Didymosphaeria variabile</name>
    <dbReference type="NCBI Taxonomy" id="1932322"/>
    <lineage>
        <taxon>Eukaryota</taxon>
        <taxon>Fungi</taxon>
        <taxon>Dikarya</taxon>
        <taxon>Ascomycota</taxon>
        <taxon>Pezizomycotina</taxon>
        <taxon>Dothideomycetes</taxon>
        <taxon>Pleosporomycetidae</taxon>
        <taxon>Pleosporales</taxon>
        <taxon>Massarineae</taxon>
        <taxon>Didymosphaeriaceae</taxon>
        <taxon>Didymosphaeria</taxon>
    </lineage>
</organism>
<feature type="region of interest" description="Disordered" evidence="3">
    <location>
        <begin position="1"/>
        <end position="249"/>
    </location>
</feature>
<dbReference type="InterPro" id="IPR009057">
    <property type="entry name" value="Homeodomain-like_sf"/>
</dbReference>
<dbReference type="InterPro" id="IPR001356">
    <property type="entry name" value="HD"/>
</dbReference>
<evidence type="ECO:0000256" key="3">
    <source>
        <dbReference type="SAM" id="MobiDB-lite"/>
    </source>
</evidence>
<dbReference type="PANTHER" id="PTHR24324:SF9">
    <property type="entry name" value="HOMEOBOX DOMAIN-CONTAINING PROTEIN"/>
    <property type="match status" value="1"/>
</dbReference>
<dbReference type="GO" id="GO:0030154">
    <property type="term" value="P:cell differentiation"/>
    <property type="evidence" value="ECO:0007669"/>
    <property type="project" value="TreeGrafter"/>
</dbReference>
<dbReference type="RefSeq" id="XP_056070052.1">
    <property type="nucleotide sequence ID" value="XM_056215805.1"/>
</dbReference>
<dbReference type="GO" id="GO:0000978">
    <property type="term" value="F:RNA polymerase II cis-regulatory region sequence-specific DNA binding"/>
    <property type="evidence" value="ECO:0007669"/>
    <property type="project" value="TreeGrafter"/>
</dbReference>
<dbReference type="EMBL" id="JAPEUX010000005">
    <property type="protein sequence ID" value="KAJ4351696.1"/>
    <property type="molecule type" value="Genomic_DNA"/>
</dbReference>
<dbReference type="Proteomes" id="UP001140513">
    <property type="component" value="Unassembled WGS sequence"/>
</dbReference>
<dbReference type="GO" id="GO:0006357">
    <property type="term" value="P:regulation of transcription by RNA polymerase II"/>
    <property type="evidence" value="ECO:0007669"/>
    <property type="project" value="TreeGrafter"/>
</dbReference>
<reference evidence="5" key="1">
    <citation type="submission" date="2022-10" db="EMBL/GenBank/DDBJ databases">
        <title>Tapping the CABI collections for fungal endophytes: first genome assemblies for Collariella, Neodidymelliopsis, Ascochyta clinopodiicola, Didymella pomorum, Didymosphaeria variabile, Neocosmospora piperis and Neocucurbitaria cava.</title>
        <authorList>
            <person name="Hill R."/>
        </authorList>
    </citation>
    <scope>NUCLEOTIDE SEQUENCE</scope>
    <source>
        <strain evidence="5">IMI 356815</strain>
    </source>
</reference>
<feature type="compositionally biased region" description="Basic and acidic residues" evidence="3">
    <location>
        <begin position="61"/>
        <end position="77"/>
    </location>
</feature>
<gene>
    <name evidence="5" type="primary">YOX1</name>
    <name evidence="5" type="ORF">N0V89_007039</name>
</gene>
<feature type="region of interest" description="Disordered" evidence="3">
    <location>
        <begin position="421"/>
        <end position="544"/>
    </location>
</feature>
<evidence type="ECO:0000313" key="5">
    <source>
        <dbReference type="EMBL" id="KAJ4351696.1"/>
    </source>
</evidence>
<dbReference type="OrthoDB" id="6159439at2759"/>
<accession>A0A9W8XK35</accession>
<evidence type="ECO:0000259" key="4">
    <source>
        <dbReference type="SMART" id="SM00389"/>
    </source>
</evidence>
<feature type="domain" description="Homeobox" evidence="4">
    <location>
        <begin position="49"/>
        <end position="97"/>
    </location>
</feature>
<name>A0A9W8XK35_9PLEO</name>
<protein>
    <submittedName>
        <fullName evidence="5">Homeobox protein yox1</fullName>
    </submittedName>
</protein>
<feature type="compositionally biased region" description="Polar residues" evidence="3">
    <location>
        <begin position="514"/>
        <end position="523"/>
    </location>
</feature>
<dbReference type="InterPro" id="IPR051000">
    <property type="entry name" value="Homeobox_DNA-bind_prot"/>
</dbReference>
<dbReference type="GeneID" id="80910569"/>
<dbReference type="SMART" id="SM00389">
    <property type="entry name" value="HOX"/>
    <property type="match status" value="1"/>
</dbReference>
<keyword evidence="6" id="KW-1185">Reference proteome</keyword>
<feature type="compositionally biased region" description="Basic and acidic residues" evidence="3">
    <location>
        <begin position="169"/>
        <end position="178"/>
    </location>
</feature>